<accession>A0A7C1ZQY6</accession>
<proteinExistence type="predicted"/>
<dbReference type="AlphaFoldDB" id="A0A7C1ZQY6"/>
<reference evidence="7" key="1">
    <citation type="journal article" date="2020" name="mSystems">
        <title>Genome- and Community-Level Interaction Insights into Carbon Utilization and Element Cycling Functions of Hydrothermarchaeota in Hydrothermal Sediment.</title>
        <authorList>
            <person name="Zhou Z."/>
            <person name="Liu Y."/>
            <person name="Xu W."/>
            <person name="Pan J."/>
            <person name="Luo Z.H."/>
            <person name="Li M."/>
        </authorList>
    </citation>
    <scope>NUCLEOTIDE SEQUENCE [LARGE SCALE GENOMIC DNA]</scope>
    <source>
        <strain evidence="7">HyVt-380</strain>
    </source>
</reference>
<keyword evidence="2 5" id="KW-0812">Transmembrane</keyword>
<dbReference type="GO" id="GO:0005886">
    <property type="term" value="C:plasma membrane"/>
    <property type="evidence" value="ECO:0007669"/>
    <property type="project" value="InterPro"/>
</dbReference>
<organism evidence="7">
    <name type="scientific">Methylophaga aminisulfidivorans</name>
    <dbReference type="NCBI Taxonomy" id="230105"/>
    <lineage>
        <taxon>Bacteria</taxon>
        <taxon>Pseudomonadati</taxon>
        <taxon>Pseudomonadota</taxon>
        <taxon>Gammaproteobacteria</taxon>
        <taxon>Thiotrichales</taxon>
        <taxon>Piscirickettsiaceae</taxon>
        <taxon>Methylophaga</taxon>
    </lineage>
</organism>
<protein>
    <submittedName>
        <fullName evidence="7">LapA family protein</fullName>
    </submittedName>
</protein>
<evidence type="ECO:0000256" key="1">
    <source>
        <dbReference type="ARBA" id="ARBA00022475"/>
    </source>
</evidence>
<sequence length="73" mass="8199">MTAVSVDYYFGQLSMPLSVLLILAVVVGVILGAIVLSISFMKLRYENHRLKQKLALSEQEINSLRILPIKDTH</sequence>
<evidence type="ECO:0000313" key="7">
    <source>
        <dbReference type="EMBL" id="HEC73887.1"/>
    </source>
</evidence>
<dbReference type="EMBL" id="DRHY01000131">
    <property type="protein sequence ID" value="HEC73887.1"/>
    <property type="molecule type" value="Genomic_DNA"/>
</dbReference>
<gene>
    <name evidence="7" type="ORF">ENI26_05875</name>
</gene>
<evidence type="ECO:0000259" key="6">
    <source>
        <dbReference type="Pfam" id="PF06305"/>
    </source>
</evidence>
<keyword evidence="1" id="KW-1003">Cell membrane</keyword>
<feature type="transmembrane region" description="Helical" evidence="5">
    <location>
        <begin position="20"/>
        <end position="41"/>
    </location>
</feature>
<evidence type="ECO:0000256" key="4">
    <source>
        <dbReference type="ARBA" id="ARBA00023136"/>
    </source>
</evidence>
<dbReference type="InterPro" id="IPR010445">
    <property type="entry name" value="LapA_dom"/>
</dbReference>
<feature type="domain" description="Lipopolysaccharide assembly protein A" evidence="6">
    <location>
        <begin position="2"/>
        <end position="62"/>
    </location>
</feature>
<comment type="caution">
    <text evidence="7">The sequence shown here is derived from an EMBL/GenBank/DDBJ whole genome shotgun (WGS) entry which is preliminary data.</text>
</comment>
<name>A0A7C1ZQY6_9GAMM</name>
<dbReference type="Pfam" id="PF06305">
    <property type="entry name" value="LapA_dom"/>
    <property type="match status" value="1"/>
</dbReference>
<evidence type="ECO:0000256" key="5">
    <source>
        <dbReference type="SAM" id="Phobius"/>
    </source>
</evidence>
<keyword evidence="4 5" id="KW-0472">Membrane</keyword>
<evidence type="ECO:0000256" key="2">
    <source>
        <dbReference type="ARBA" id="ARBA00022692"/>
    </source>
</evidence>
<keyword evidence="3 5" id="KW-1133">Transmembrane helix</keyword>
<dbReference type="Proteomes" id="UP000886384">
    <property type="component" value="Unassembled WGS sequence"/>
</dbReference>
<evidence type="ECO:0000256" key="3">
    <source>
        <dbReference type="ARBA" id="ARBA00022989"/>
    </source>
</evidence>